<feature type="compositionally biased region" description="Acidic residues" evidence="1">
    <location>
        <begin position="72"/>
        <end position="88"/>
    </location>
</feature>
<reference evidence="3" key="1">
    <citation type="submission" date="2021-01" db="EMBL/GenBank/DDBJ databases">
        <title>Whole genome shotgun sequence of Virgisporangium aurantiacum NBRC 16421.</title>
        <authorList>
            <person name="Komaki H."/>
            <person name="Tamura T."/>
        </authorList>
    </citation>
    <scope>NUCLEOTIDE SEQUENCE</scope>
    <source>
        <strain evidence="3">NBRC 16421</strain>
    </source>
</reference>
<gene>
    <name evidence="3" type="ORF">Vau01_018980</name>
</gene>
<organism evidence="3 4">
    <name type="scientific">Virgisporangium aurantiacum</name>
    <dbReference type="NCBI Taxonomy" id="175570"/>
    <lineage>
        <taxon>Bacteria</taxon>
        <taxon>Bacillati</taxon>
        <taxon>Actinomycetota</taxon>
        <taxon>Actinomycetes</taxon>
        <taxon>Micromonosporales</taxon>
        <taxon>Micromonosporaceae</taxon>
        <taxon>Virgisporangium</taxon>
    </lineage>
</organism>
<comment type="caution">
    <text evidence="3">The sequence shown here is derived from an EMBL/GenBank/DDBJ whole genome shotgun (WGS) entry which is preliminary data.</text>
</comment>
<keyword evidence="4" id="KW-1185">Reference proteome</keyword>
<evidence type="ECO:0000313" key="3">
    <source>
        <dbReference type="EMBL" id="GIJ54382.1"/>
    </source>
</evidence>
<proteinExistence type="predicted"/>
<feature type="compositionally biased region" description="Acidic residues" evidence="1">
    <location>
        <begin position="1"/>
        <end position="28"/>
    </location>
</feature>
<feature type="compositionally biased region" description="Basic and acidic residues" evidence="1">
    <location>
        <begin position="89"/>
        <end position="100"/>
    </location>
</feature>
<evidence type="ECO:0000313" key="4">
    <source>
        <dbReference type="Proteomes" id="UP000612585"/>
    </source>
</evidence>
<name>A0A8J3Z121_9ACTN</name>
<dbReference type="InterPro" id="IPR043763">
    <property type="entry name" value="DUF5709"/>
</dbReference>
<dbReference type="RefSeq" id="WP_203989350.1">
    <property type="nucleotide sequence ID" value="NZ_BOPG01000012.1"/>
</dbReference>
<dbReference type="Pfam" id="PF18970">
    <property type="entry name" value="DUF5709"/>
    <property type="match status" value="1"/>
</dbReference>
<feature type="region of interest" description="Disordered" evidence="1">
    <location>
        <begin position="1"/>
        <end position="123"/>
    </location>
</feature>
<dbReference type="AlphaFoldDB" id="A0A8J3Z121"/>
<feature type="compositionally biased region" description="Basic and acidic residues" evidence="1">
    <location>
        <begin position="60"/>
        <end position="71"/>
    </location>
</feature>
<accession>A0A8J3Z121</accession>
<feature type="domain" description="DUF5709" evidence="2">
    <location>
        <begin position="96"/>
        <end position="148"/>
    </location>
</feature>
<dbReference type="EMBL" id="BOPG01000012">
    <property type="protein sequence ID" value="GIJ54382.1"/>
    <property type="molecule type" value="Genomic_DNA"/>
</dbReference>
<evidence type="ECO:0000259" key="2">
    <source>
        <dbReference type="Pfam" id="PF18970"/>
    </source>
</evidence>
<sequence length="158" mass="16730">MSGDDIDGVTQWDDIEDDGVLDASDTLDGDAVRDPLDRGIAPADRWSRAIRYGTTPAEQHAGEPLEQRLAEEEPDADPYTDPGDDEDELIRRGHEPEARSGRLVADDPNAADTEPGGEDVESDAVAWNAGIDGGGASAEEAAMHVVDDPDGPGDSPLR</sequence>
<dbReference type="Proteomes" id="UP000612585">
    <property type="component" value="Unassembled WGS sequence"/>
</dbReference>
<protein>
    <recommendedName>
        <fullName evidence="2">DUF5709 domain-containing protein</fullName>
    </recommendedName>
</protein>
<evidence type="ECO:0000256" key="1">
    <source>
        <dbReference type="SAM" id="MobiDB-lite"/>
    </source>
</evidence>